<dbReference type="InterPro" id="IPR050902">
    <property type="entry name" value="ABC_Transporter_SBP"/>
</dbReference>
<accession>A0A2S0ND11</accession>
<feature type="domain" description="Fe/B12 periplasmic-binding" evidence="1">
    <location>
        <begin position="45"/>
        <end position="311"/>
    </location>
</feature>
<dbReference type="PANTHER" id="PTHR30535:SF34">
    <property type="entry name" value="MOLYBDATE-BINDING PROTEIN MOLA"/>
    <property type="match status" value="1"/>
</dbReference>
<evidence type="ECO:0000313" key="3">
    <source>
        <dbReference type="Proteomes" id="UP000237889"/>
    </source>
</evidence>
<reference evidence="2 3" key="1">
    <citation type="submission" date="2018-03" db="EMBL/GenBank/DDBJ databases">
        <title>Genome sequencing of Phreatobacter sp.</title>
        <authorList>
            <person name="Kim S.-J."/>
            <person name="Heo J."/>
            <person name="Kwon S.-W."/>
        </authorList>
    </citation>
    <scope>NUCLEOTIDE SEQUENCE [LARGE SCALE GENOMIC DNA]</scope>
    <source>
        <strain evidence="2 3">S-12</strain>
    </source>
</reference>
<dbReference type="EMBL" id="CP027668">
    <property type="protein sequence ID" value="AVO46035.1"/>
    <property type="molecule type" value="Genomic_DNA"/>
</dbReference>
<protein>
    <submittedName>
        <fullName evidence="2">Iron ABC transporter substrate-binding protein</fullName>
    </submittedName>
</protein>
<dbReference type="Gene3D" id="1.20.58.2180">
    <property type="match status" value="1"/>
</dbReference>
<dbReference type="InterPro" id="IPR002491">
    <property type="entry name" value="ABC_transptr_periplasmic_BD"/>
</dbReference>
<dbReference type="SUPFAM" id="SSF53807">
    <property type="entry name" value="Helical backbone' metal receptor"/>
    <property type="match status" value="1"/>
</dbReference>
<evidence type="ECO:0000313" key="2">
    <source>
        <dbReference type="EMBL" id="AVO46035.1"/>
    </source>
</evidence>
<sequence length="345" mass="37402">MARGIDRRLALGTLAAGLAAPALGRTPFVVDGAGRQVPIPARVARVFPAGPPAAILLYTLAPDLLIGWPRANRPEEREFLLPEVGSRPEVGRITGRGNTANLELVLALKPDLIVDSGSVRRTFAELADRVQGQTGIPYALLDGRFEATAGSLVTLGQLTGRDERSRHLATWCDETMKTLLSRIDGVPAERRPRVYYARGPRGLETGLAGSINVETVEFLGAVNVARDGVGGGLAQVSLEQVLAWNPEVIVTIDQTFAANVRSDPAWRGVKAVADGRVHLSPKLPFGWVDFPPSVNRMAGLWWLAKILYPALVPEDIRALTRDFYTLFYHVTPGDAQIDRVLKGRD</sequence>
<dbReference type="CDD" id="cd01147">
    <property type="entry name" value="HemV-2"/>
    <property type="match status" value="1"/>
</dbReference>
<keyword evidence="3" id="KW-1185">Reference proteome</keyword>
<dbReference type="RefSeq" id="WP_106749376.1">
    <property type="nucleotide sequence ID" value="NZ_CP027668.1"/>
</dbReference>
<dbReference type="GO" id="GO:0071281">
    <property type="term" value="P:cellular response to iron ion"/>
    <property type="evidence" value="ECO:0007669"/>
    <property type="project" value="TreeGrafter"/>
</dbReference>
<name>A0A2S0ND11_9HYPH</name>
<dbReference type="Gene3D" id="3.40.50.1980">
    <property type="entry name" value="Nitrogenase molybdenum iron protein domain"/>
    <property type="match status" value="2"/>
</dbReference>
<dbReference type="Proteomes" id="UP000237889">
    <property type="component" value="Chromosome"/>
</dbReference>
<dbReference type="PROSITE" id="PS50983">
    <property type="entry name" value="FE_B12_PBP"/>
    <property type="match status" value="1"/>
</dbReference>
<organism evidence="2 3">
    <name type="scientific">Phreatobacter cathodiphilus</name>
    <dbReference type="NCBI Taxonomy" id="1868589"/>
    <lineage>
        <taxon>Bacteria</taxon>
        <taxon>Pseudomonadati</taxon>
        <taxon>Pseudomonadota</taxon>
        <taxon>Alphaproteobacteria</taxon>
        <taxon>Hyphomicrobiales</taxon>
        <taxon>Phreatobacteraceae</taxon>
        <taxon>Phreatobacter</taxon>
    </lineage>
</organism>
<dbReference type="OrthoDB" id="9775594at2"/>
<evidence type="ECO:0000259" key="1">
    <source>
        <dbReference type="PROSITE" id="PS50983"/>
    </source>
</evidence>
<dbReference type="PANTHER" id="PTHR30535">
    <property type="entry name" value="VITAMIN B12-BINDING PROTEIN"/>
    <property type="match status" value="1"/>
</dbReference>
<proteinExistence type="predicted"/>
<gene>
    <name evidence="2" type="ORF">C6569_13680</name>
</gene>
<dbReference type="Pfam" id="PF01497">
    <property type="entry name" value="Peripla_BP_2"/>
    <property type="match status" value="1"/>
</dbReference>
<dbReference type="AlphaFoldDB" id="A0A2S0ND11"/>
<dbReference type="KEGG" id="phr:C6569_13680"/>